<evidence type="ECO:0000256" key="19">
    <source>
        <dbReference type="ARBA" id="ARBA00023274"/>
    </source>
</evidence>
<proteinExistence type="inferred from homology"/>
<evidence type="ECO:0000256" key="21">
    <source>
        <dbReference type="ARBA" id="ARBA00038101"/>
    </source>
</evidence>
<keyword evidence="18" id="KW-0539">Nucleus</keyword>
<evidence type="ECO:0000259" key="22">
    <source>
        <dbReference type="PROSITE" id="PS50053"/>
    </source>
</evidence>
<keyword evidence="11" id="KW-0677">Repeat</keyword>
<comment type="similarity">
    <text evidence="5">In the N-terminal section; belongs to the ubiquitin family.</text>
</comment>
<keyword evidence="13" id="KW-0832">Ubl conjugation</keyword>
<dbReference type="Pfam" id="PF08238">
    <property type="entry name" value="Sel1"/>
    <property type="match status" value="9"/>
</dbReference>
<dbReference type="SUPFAM" id="SSF57829">
    <property type="entry name" value="Zn-binding ribosomal proteins"/>
    <property type="match status" value="1"/>
</dbReference>
<evidence type="ECO:0000256" key="13">
    <source>
        <dbReference type="ARBA" id="ARBA00022843"/>
    </source>
</evidence>
<evidence type="ECO:0000256" key="15">
    <source>
        <dbReference type="ARBA" id="ARBA00022989"/>
    </source>
</evidence>
<dbReference type="InterPro" id="IPR011990">
    <property type="entry name" value="TPR-like_helical_dom_sf"/>
</dbReference>
<evidence type="ECO:0000256" key="2">
    <source>
        <dbReference type="ARBA" id="ARBA00004123"/>
    </source>
</evidence>
<dbReference type="Gene3D" id="4.10.1060.50">
    <property type="match status" value="1"/>
</dbReference>
<dbReference type="PROSITE" id="PS00299">
    <property type="entry name" value="UBIQUITIN_1"/>
    <property type="match status" value="1"/>
</dbReference>
<organism evidence="23 24">
    <name type="scientific">Miscanthus lutarioriparius</name>
    <dbReference type="NCBI Taxonomy" id="422564"/>
    <lineage>
        <taxon>Eukaryota</taxon>
        <taxon>Viridiplantae</taxon>
        <taxon>Streptophyta</taxon>
        <taxon>Embryophyta</taxon>
        <taxon>Tracheophyta</taxon>
        <taxon>Spermatophyta</taxon>
        <taxon>Magnoliopsida</taxon>
        <taxon>Liliopsida</taxon>
        <taxon>Poales</taxon>
        <taxon>Poaceae</taxon>
        <taxon>PACMAD clade</taxon>
        <taxon>Panicoideae</taxon>
        <taxon>Andropogonodae</taxon>
        <taxon>Andropogoneae</taxon>
        <taxon>Saccharinae</taxon>
        <taxon>Miscanthus</taxon>
    </lineage>
</organism>
<evidence type="ECO:0000256" key="16">
    <source>
        <dbReference type="ARBA" id="ARBA00023136"/>
    </source>
</evidence>
<dbReference type="SUPFAM" id="SSF54236">
    <property type="entry name" value="Ubiquitin-like"/>
    <property type="match status" value="1"/>
</dbReference>
<dbReference type="GO" id="GO:0005840">
    <property type="term" value="C:ribosome"/>
    <property type="evidence" value="ECO:0007669"/>
    <property type="project" value="UniProtKB-KW"/>
</dbReference>
<comment type="similarity">
    <text evidence="6">In the C-terminal section; belongs to the eukaryotic ribosomal protein eL40 family.</text>
</comment>
<evidence type="ECO:0000256" key="12">
    <source>
        <dbReference type="ARBA" id="ARBA00022824"/>
    </source>
</evidence>
<dbReference type="PRINTS" id="PR00348">
    <property type="entry name" value="UBIQUITIN"/>
</dbReference>
<dbReference type="InterPro" id="IPR001975">
    <property type="entry name" value="Ribosomal_eL40_dom"/>
</dbReference>
<dbReference type="Gene3D" id="3.10.20.90">
    <property type="entry name" value="Phosphatidylinositol 3-kinase Catalytic Subunit, Chain A, domain 1"/>
    <property type="match status" value="1"/>
</dbReference>
<sequence>MLSAASDGDDAAFATAAAQIEAAAEAGHPGAQSALAFLTGAGMTRPASRSLAFLLHKFAADAGDLQSKMALAYSYFRQEMYEEAVILYAELAEAALTSSLISKEPPVIEPIRLHSGTEENKEALRKSRGEDDEDFQITEYQAQRGNAANMYKLGLLYYYGLRGLRRDYGKAFHWFSKAVEKGETRALELLGEIYARGAGVERNYTEAYKWLALAAKQQHYSAYNGLGYLYVKGYGVEKKNLTKARELFELAAENKEAGGHYNLGVLYLKGIGVKRDVIRACNLLLHAVNAGQPKAIYQVAKLFQKGIGLKRNLHMATMLYKSVAERGPWSSLSRWALESYLKGDVGKALLLYSRMADLGYEVAQSNAAWILDRYGDQSICMGESSYCTDMERHLRAHALWWQASEQGNEHAALLIGDAYYYGRGVARDYERAAEAYMHARSQSNAQAIFNLGYMHEHGHGLPLDLHLAKRYYDQAVEVDSAAKLPVMLALTSLWLRKNYADSFLVRFIDSLPEIYPVVKEWVEDVLMDEGNATILTLFACLVTVLYLRERQRRQVAAANPQQPDDVAIRQELGGGKQGRKTVTGKTVILEVESSDTIATVKARIQDKEGIAVEEQRLIFAGTQLEDGRTLVDYDIHKESTLHLELGLLGGYFCWRISPNLRELAYKDNVNKMICRNCYYRLPLGAKNCRKKKCGHSNQETFYLQFVRDENQKTERRDCHPLA</sequence>
<dbReference type="InterPro" id="IPR006597">
    <property type="entry name" value="Sel1-like"/>
</dbReference>
<evidence type="ECO:0000313" key="24">
    <source>
        <dbReference type="Proteomes" id="UP000604825"/>
    </source>
</evidence>
<gene>
    <name evidence="23" type="ORF">NCGR_LOCUS6571</name>
</gene>
<evidence type="ECO:0000256" key="10">
    <source>
        <dbReference type="ARBA" id="ARBA00022729"/>
    </source>
</evidence>
<dbReference type="GO" id="GO:1990904">
    <property type="term" value="C:ribonucleoprotein complex"/>
    <property type="evidence" value="ECO:0007669"/>
    <property type="project" value="UniProtKB-KW"/>
</dbReference>
<dbReference type="AlphaFoldDB" id="A0A811MTF4"/>
<comment type="subunit">
    <text evidence="20">Part of the 60S ribosomal subunit.</text>
</comment>
<dbReference type="FunFam" id="4.10.1060.50:FF:000001">
    <property type="entry name" value="ubiquitin-60S ribosomal protein L40"/>
    <property type="match status" value="1"/>
</dbReference>
<keyword evidence="24" id="KW-1185">Reference proteome</keyword>
<accession>A0A811MTF4</accession>
<dbReference type="GO" id="GO:0003735">
    <property type="term" value="F:structural constituent of ribosome"/>
    <property type="evidence" value="ECO:0007669"/>
    <property type="project" value="InterPro"/>
</dbReference>
<dbReference type="FunFam" id="3.10.20.90:FF:000160">
    <property type="entry name" value="Polyubiquitin-C"/>
    <property type="match status" value="1"/>
</dbReference>
<keyword evidence="10" id="KW-0732">Signal</keyword>
<evidence type="ECO:0000256" key="14">
    <source>
        <dbReference type="ARBA" id="ARBA00022980"/>
    </source>
</evidence>
<dbReference type="Proteomes" id="UP000604825">
    <property type="component" value="Unassembled WGS sequence"/>
</dbReference>
<dbReference type="InterPro" id="IPR029071">
    <property type="entry name" value="Ubiquitin-like_domsf"/>
</dbReference>
<dbReference type="Pfam" id="PF00240">
    <property type="entry name" value="ubiquitin"/>
    <property type="match status" value="1"/>
</dbReference>
<keyword evidence="17" id="KW-0325">Glycoprotein</keyword>
<dbReference type="GO" id="GO:0036503">
    <property type="term" value="P:ERAD pathway"/>
    <property type="evidence" value="ECO:0007669"/>
    <property type="project" value="InterPro"/>
</dbReference>
<keyword evidence="15" id="KW-1133">Transmembrane helix</keyword>
<dbReference type="SMART" id="SM01377">
    <property type="entry name" value="Ribosomal_L40e"/>
    <property type="match status" value="1"/>
</dbReference>
<comment type="similarity">
    <text evidence="21">Belongs to the sel-1 family.</text>
</comment>
<evidence type="ECO:0000256" key="5">
    <source>
        <dbReference type="ARBA" id="ARBA00008373"/>
    </source>
</evidence>
<evidence type="ECO:0000256" key="4">
    <source>
        <dbReference type="ARBA" id="ARBA00004496"/>
    </source>
</evidence>
<dbReference type="InterPro" id="IPR019956">
    <property type="entry name" value="Ubiquitin_dom"/>
</dbReference>
<dbReference type="SMART" id="SM00671">
    <property type="entry name" value="SEL1"/>
    <property type="match status" value="8"/>
</dbReference>
<dbReference type="SUPFAM" id="SSF81901">
    <property type="entry name" value="HCP-like"/>
    <property type="match status" value="4"/>
</dbReference>
<comment type="subcellular location">
    <subcellularLocation>
        <location evidence="4">Cytoplasm</location>
    </subcellularLocation>
    <subcellularLocation>
        <location evidence="3">Endoplasmic reticulum membrane</location>
        <topology evidence="3">Single-pass membrane protein</topology>
    </subcellularLocation>
    <subcellularLocation>
        <location evidence="2">Nucleus</location>
    </subcellularLocation>
</comment>
<dbReference type="GO" id="GO:0006412">
    <property type="term" value="P:translation"/>
    <property type="evidence" value="ECO:0007669"/>
    <property type="project" value="InterPro"/>
</dbReference>
<evidence type="ECO:0000256" key="20">
    <source>
        <dbReference type="ARBA" id="ARBA00035124"/>
    </source>
</evidence>
<evidence type="ECO:0000256" key="18">
    <source>
        <dbReference type="ARBA" id="ARBA00023242"/>
    </source>
</evidence>
<evidence type="ECO:0000256" key="1">
    <source>
        <dbReference type="ARBA" id="ARBA00002241"/>
    </source>
</evidence>
<keyword evidence="12" id="KW-0256">Endoplasmic reticulum</keyword>
<dbReference type="FunFam" id="1.25.40.10:FF:001837">
    <property type="entry name" value="ERAD-associated E3 ubiquitin-protein ligase component HRD3A"/>
    <property type="match status" value="1"/>
</dbReference>
<evidence type="ECO:0000313" key="23">
    <source>
        <dbReference type="EMBL" id="CAD6210489.1"/>
    </source>
</evidence>
<reference evidence="23" key="1">
    <citation type="submission" date="2020-10" db="EMBL/GenBank/DDBJ databases">
        <authorList>
            <person name="Han B."/>
            <person name="Lu T."/>
            <person name="Zhao Q."/>
            <person name="Huang X."/>
            <person name="Zhao Y."/>
        </authorList>
    </citation>
    <scope>NUCLEOTIDE SEQUENCE</scope>
</reference>
<keyword evidence="9" id="KW-0812">Transmembrane</keyword>
<dbReference type="InterPro" id="IPR044623">
    <property type="entry name" value="HRD3"/>
</dbReference>
<dbReference type="InterPro" id="IPR011332">
    <property type="entry name" value="Ribosomal_zn-bd"/>
</dbReference>
<dbReference type="InterPro" id="IPR038587">
    <property type="entry name" value="Ribosomal_eL40_sf"/>
</dbReference>
<keyword evidence="19" id="KW-0687">Ribonucleoprotein</keyword>
<dbReference type="InterPro" id="IPR019954">
    <property type="entry name" value="Ubiquitin_CS"/>
</dbReference>
<comment type="caution">
    <text evidence="23">The sequence shown here is derived from an EMBL/GenBank/DDBJ whole genome shotgun (WGS) entry which is preliminary data.</text>
</comment>
<dbReference type="EMBL" id="CAJGYO010000002">
    <property type="protein sequence ID" value="CAD6210489.1"/>
    <property type="molecule type" value="Genomic_DNA"/>
</dbReference>
<dbReference type="Pfam" id="PF01020">
    <property type="entry name" value="Ribosomal_L40e"/>
    <property type="match status" value="1"/>
</dbReference>
<keyword evidence="8" id="KW-1017">Isopeptide bond</keyword>
<keyword evidence="14" id="KW-0689">Ribosomal protein</keyword>
<comment type="function">
    <text evidence="1">Component of the 60S subunit of the ribosome.</text>
</comment>
<protein>
    <recommendedName>
        <fullName evidence="22">Ubiquitin-like domain-containing protein</fullName>
    </recommendedName>
</protein>
<dbReference type="GO" id="GO:0005789">
    <property type="term" value="C:endoplasmic reticulum membrane"/>
    <property type="evidence" value="ECO:0007669"/>
    <property type="project" value="UniProtKB-SubCell"/>
</dbReference>
<evidence type="ECO:0000256" key="17">
    <source>
        <dbReference type="ARBA" id="ARBA00023180"/>
    </source>
</evidence>
<dbReference type="SMART" id="SM00213">
    <property type="entry name" value="UBQ"/>
    <property type="match status" value="1"/>
</dbReference>
<feature type="domain" description="Ubiquitin-like" evidence="22">
    <location>
        <begin position="580"/>
        <end position="650"/>
    </location>
</feature>
<keyword evidence="16" id="KW-0472">Membrane</keyword>
<evidence type="ECO:0000256" key="6">
    <source>
        <dbReference type="ARBA" id="ARBA00010570"/>
    </source>
</evidence>
<dbReference type="PROSITE" id="PS50053">
    <property type="entry name" value="UBIQUITIN_2"/>
    <property type="match status" value="1"/>
</dbReference>
<evidence type="ECO:0000256" key="8">
    <source>
        <dbReference type="ARBA" id="ARBA00022499"/>
    </source>
</evidence>
<dbReference type="Gene3D" id="1.25.40.10">
    <property type="entry name" value="Tetratricopeptide repeat domain"/>
    <property type="match status" value="4"/>
</dbReference>
<evidence type="ECO:0000256" key="9">
    <source>
        <dbReference type="ARBA" id="ARBA00022692"/>
    </source>
</evidence>
<dbReference type="PANTHER" id="PTHR45084:SF1">
    <property type="entry name" value="ERAD-ASSOCIATED E3 UBIQUITIN-PROTEIN LIGASE COMPONENT HRD3A-RELATED"/>
    <property type="match status" value="1"/>
</dbReference>
<evidence type="ECO:0000256" key="11">
    <source>
        <dbReference type="ARBA" id="ARBA00022737"/>
    </source>
</evidence>
<keyword evidence="7" id="KW-0963">Cytoplasm</keyword>
<dbReference type="OrthoDB" id="27934at2759"/>
<dbReference type="InterPro" id="IPR000626">
    <property type="entry name" value="Ubiquitin-like_dom"/>
</dbReference>
<dbReference type="PANTHER" id="PTHR45084">
    <property type="entry name" value="ERAD-ASSOCIATED E3 UBIQUITIN-PROTEIN LIGASE COMPONENT HRD3A-RELATED"/>
    <property type="match status" value="1"/>
</dbReference>
<evidence type="ECO:0000256" key="7">
    <source>
        <dbReference type="ARBA" id="ARBA00022490"/>
    </source>
</evidence>
<name>A0A811MTF4_9POAL</name>
<evidence type="ECO:0000256" key="3">
    <source>
        <dbReference type="ARBA" id="ARBA00004389"/>
    </source>
</evidence>
<dbReference type="GO" id="GO:0005634">
    <property type="term" value="C:nucleus"/>
    <property type="evidence" value="ECO:0007669"/>
    <property type="project" value="UniProtKB-SubCell"/>
</dbReference>